<proteinExistence type="predicted"/>
<evidence type="ECO:0000313" key="1">
    <source>
        <dbReference type="EMBL" id="KXA14733.1"/>
    </source>
</evidence>
<comment type="caution">
    <text evidence="1">The sequence shown here is derived from an EMBL/GenBank/DDBJ whole genome shotgun (WGS) entry which is preliminary data.</text>
</comment>
<reference evidence="2" key="1">
    <citation type="submission" date="2016-01" db="EMBL/GenBank/DDBJ databases">
        <authorList>
            <person name="Mitreva M."/>
            <person name="Pepin K.H."/>
            <person name="Mihindukulasuriya K.A."/>
            <person name="Fulton R."/>
            <person name="Fronick C."/>
            <person name="O'Laughlin M."/>
            <person name="Miner T."/>
            <person name="Herter B."/>
            <person name="Rosa B.A."/>
            <person name="Cordes M."/>
            <person name="Tomlinson C."/>
            <person name="Wollam A."/>
            <person name="Palsikar V.B."/>
            <person name="Mardis E.R."/>
            <person name="Wilson R.K."/>
        </authorList>
    </citation>
    <scope>NUCLEOTIDE SEQUENCE [LARGE SCALE GENOMIC DNA]</scope>
    <source>
        <strain evidence="2">MJR7757B</strain>
    </source>
</reference>
<dbReference type="PATRIC" id="fig|851.8.peg.2279"/>
<sequence length="39" mass="4797">MVITGKRKSKKIFLIKKKIINLIILFIFKRERKPIKHYI</sequence>
<name>A0A133NEP4_FUSNU</name>
<organism evidence="1 2">
    <name type="scientific">Fusobacterium nucleatum</name>
    <dbReference type="NCBI Taxonomy" id="851"/>
    <lineage>
        <taxon>Bacteria</taxon>
        <taxon>Fusobacteriati</taxon>
        <taxon>Fusobacteriota</taxon>
        <taxon>Fusobacteriia</taxon>
        <taxon>Fusobacteriales</taxon>
        <taxon>Fusobacteriaceae</taxon>
        <taxon>Fusobacterium</taxon>
    </lineage>
</organism>
<dbReference type="Proteomes" id="UP000070401">
    <property type="component" value="Unassembled WGS sequence"/>
</dbReference>
<accession>A0A133NEP4</accession>
<protein>
    <submittedName>
        <fullName evidence="1">Uncharacterized protein</fullName>
    </submittedName>
</protein>
<dbReference type="EMBL" id="LRPY01000246">
    <property type="protein sequence ID" value="KXA14733.1"/>
    <property type="molecule type" value="Genomic_DNA"/>
</dbReference>
<gene>
    <name evidence="1" type="ORF">HMPREF3221_02258</name>
</gene>
<keyword evidence="2" id="KW-1185">Reference proteome</keyword>
<dbReference type="AlphaFoldDB" id="A0A133NEP4"/>
<evidence type="ECO:0000313" key="2">
    <source>
        <dbReference type="Proteomes" id="UP000070401"/>
    </source>
</evidence>